<comment type="caution">
    <text evidence="2">The sequence shown here is derived from an EMBL/GenBank/DDBJ whole genome shotgun (WGS) entry which is preliminary data.</text>
</comment>
<sequence length="136" mass="15262">MYIIKEYTSFAEVIKSIDETIASLRQQLAENLKKLEDARARAEQAKKLKELLKTLAGEDISGPGKVIDLKDAKILVNPDPISELQVIEEAIERINRTILTLQNLKKALEPWSGVEVPNRITVVVKEGIPSSFILRL</sequence>
<reference evidence="2" key="1">
    <citation type="journal article" date="2020" name="mSystems">
        <title>Genome- and Community-Level Interaction Insights into Carbon Utilization and Element Cycling Functions of Hydrothermarchaeota in Hydrothermal Sediment.</title>
        <authorList>
            <person name="Zhou Z."/>
            <person name="Liu Y."/>
            <person name="Xu W."/>
            <person name="Pan J."/>
            <person name="Luo Z.H."/>
            <person name="Li M."/>
        </authorList>
    </citation>
    <scope>NUCLEOTIDE SEQUENCE [LARGE SCALE GENOMIC DNA]</scope>
    <source>
        <strain evidence="2">SpSt-23</strain>
    </source>
</reference>
<keyword evidence="1" id="KW-0175">Coiled coil</keyword>
<gene>
    <name evidence="2" type="ORF">ENP55_01370</name>
</gene>
<name>A0A7C2FGG4_9CREN</name>
<accession>A0A7C2FGG4</accession>
<organism evidence="2">
    <name type="scientific">Thermosphaera aggregans</name>
    <dbReference type="NCBI Taxonomy" id="54254"/>
    <lineage>
        <taxon>Archaea</taxon>
        <taxon>Thermoproteota</taxon>
        <taxon>Thermoprotei</taxon>
        <taxon>Desulfurococcales</taxon>
        <taxon>Desulfurococcaceae</taxon>
        <taxon>Thermosphaera</taxon>
    </lineage>
</organism>
<evidence type="ECO:0000313" key="2">
    <source>
        <dbReference type="EMBL" id="HEF86960.1"/>
    </source>
</evidence>
<proteinExistence type="predicted"/>
<dbReference type="EMBL" id="DSJT01000004">
    <property type="protein sequence ID" value="HEF86960.1"/>
    <property type="molecule type" value="Genomic_DNA"/>
</dbReference>
<evidence type="ECO:0000256" key="1">
    <source>
        <dbReference type="SAM" id="Coils"/>
    </source>
</evidence>
<protein>
    <submittedName>
        <fullName evidence="2">Uncharacterized protein</fullName>
    </submittedName>
</protein>
<dbReference type="AlphaFoldDB" id="A0A7C2FGG4"/>
<feature type="coiled-coil region" evidence="1">
    <location>
        <begin position="14"/>
        <end position="55"/>
    </location>
</feature>